<proteinExistence type="predicted"/>
<dbReference type="InterPro" id="IPR036610">
    <property type="entry name" value="PEBP-like_sf"/>
</dbReference>
<feature type="signal peptide" evidence="1">
    <location>
        <begin position="1"/>
        <end position="25"/>
    </location>
</feature>
<gene>
    <name evidence="2" type="ORF">SAMN05444158_3469</name>
</gene>
<dbReference type="Proteomes" id="UP000243904">
    <property type="component" value="Chromosome I"/>
</dbReference>
<dbReference type="PANTHER" id="PTHR30289">
    <property type="entry name" value="UNCHARACTERIZED PROTEIN YBCL-RELATED"/>
    <property type="match status" value="1"/>
</dbReference>
<name>A0A1H1VLV5_9BRAD</name>
<dbReference type="PROSITE" id="PS51257">
    <property type="entry name" value="PROKAR_LIPOPROTEIN"/>
    <property type="match status" value="1"/>
</dbReference>
<sequence length="188" mass="19484">MLLRGSFLALTVALIACGGSHDAKAEGAFTLSSPDFKDGARLAVKNAGNNKANPNCVGENISPALSWSKPPEGTKSFALMMFDPEGRPPGGVSHWVAYGIPPSVTGFAEGEVSKTSDKYVGGESTQKIPSYSGPCTPAGAPHHYTFTLIATDLDPSALKPGLTRDELIKALEGHAKVATGLIGTFSKP</sequence>
<keyword evidence="3" id="KW-1185">Reference proteome</keyword>
<dbReference type="InterPro" id="IPR008914">
    <property type="entry name" value="PEBP"/>
</dbReference>
<evidence type="ECO:0000313" key="2">
    <source>
        <dbReference type="EMBL" id="SDS85753.1"/>
    </source>
</evidence>
<dbReference type="Pfam" id="PF01161">
    <property type="entry name" value="PBP"/>
    <property type="match status" value="1"/>
</dbReference>
<dbReference type="RefSeq" id="WP_146688138.1">
    <property type="nucleotide sequence ID" value="NZ_LT629750.1"/>
</dbReference>
<dbReference type="InterPro" id="IPR005247">
    <property type="entry name" value="YbhB_YbcL/LppC-like"/>
</dbReference>
<dbReference type="EMBL" id="LT629750">
    <property type="protein sequence ID" value="SDS85753.1"/>
    <property type="molecule type" value="Genomic_DNA"/>
</dbReference>
<reference evidence="3" key="1">
    <citation type="submission" date="2016-10" db="EMBL/GenBank/DDBJ databases">
        <authorList>
            <person name="Varghese N."/>
            <person name="Submissions S."/>
        </authorList>
    </citation>
    <scope>NUCLEOTIDE SEQUENCE [LARGE SCALE GENOMIC DNA]</scope>
    <source>
        <strain evidence="3">GAS369</strain>
    </source>
</reference>
<dbReference type="Gene3D" id="3.90.280.10">
    <property type="entry name" value="PEBP-like"/>
    <property type="match status" value="1"/>
</dbReference>
<protein>
    <recommendedName>
        <fullName evidence="4">YbhB/YbcL family Raf kinase inhibitor-like protein</fullName>
    </recommendedName>
</protein>
<evidence type="ECO:0000256" key="1">
    <source>
        <dbReference type="SAM" id="SignalP"/>
    </source>
</evidence>
<dbReference type="NCBIfam" id="TIGR00481">
    <property type="entry name" value="YbhB/YbcL family Raf kinase inhibitor-like protein"/>
    <property type="match status" value="1"/>
</dbReference>
<dbReference type="AlphaFoldDB" id="A0A1H1VLV5"/>
<feature type="chain" id="PRO_5009263431" description="YbhB/YbcL family Raf kinase inhibitor-like protein" evidence="1">
    <location>
        <begin position="26"/>
        <end position="188"/>
    </location>
</feature>
<organism evidence="2 3">
    <name type="scientific">Bradyrhizobium canariense</name>
    <dbReference type="NCBI Taxonomy" id="255045"/>
    <lineage>
        <taxon>Bacteria</taxon>
        <taxon>Pseudomonadati</taxon>
        <taxon>Pseudomonadota</taxon>
        <taxon>Alphaproteobacteria</taxon>
        <taxon>Hyphomicrobiales</taxon>
        <taxon>Nitrobacteraceae</taxon>
        <taxon>Bradyrhizobium</taxon>
    </lineage>
</organism>
<dbReference type="PANTHER" id="PTHR30289:SF1">
    <property type="entry name" value="PEBP (PHOSPHATIDYLETHANOLAMINE-BINDING PROTEIN) FAMILY PROTEIN"/>
    <property type="match status" value="1"/>
</dbReference>
<dbReference type="CDD" id="cd00865">
    <property type="entry name" value="PEBP_bact_arch"/>
    <property type="match status" value="1"/>
</dbReference>
<keyword evidence="1" id="KW-0732">Signal</keyword>
<dbReference type="SUPFAM" id="SSF49777">
    <property type="entry name" value="PEBP-like"/>
    <property type="match status" value="1"/>
</dbReference>
<evidence type="ECO:0000313" key="3">
    <source>
        <dbReference type="Proteomes" id="UP000243904"/>
    </source>
</evidence>
<evidence type="ECO:0008006" key="4">
    <source>
        <dbReference type="Google" id="ProtNLM"/>
    </source>
</evidence>
<accession>A0A1H1VLV5</accession>